<protein>
    <recommendedName>
        <fullName evidence="2">Tyrosine specific protein phosphatases domain-containing protein</fullName>
    </recommendedName>
</protein>
<keyword evidence="1" id="KW-1133">Transmembrane helix</keyword>
<evidence type="ECO:0000259" key="2">
    <source>
        <dbReference type="PROSITE" id="PS50056"/>
    </source>
</evidence>
<dbReference type="Pfam" id="PF22785">
    <property type="entry name" value="Tc-R-P"/>
    <property type="match status" value="1"/>
</dbReference>
<name>A0A813L1K4_POLGL</name>
<dbReference type="InterPro" id="IPR000387">
    <property type="entry name" value="Tyr_Pase_dom"/>
</dbReference>
<dbReference type="AlphaFoldDB" id="A0A813L1K4"/>
<dbReference type="SUPFAM" id="SSF52799">
    <property type="entry name" value="(Phosphotyrosine protein) phosphatases II"/>
    <property type="match status" value="1"/>
</dbReference>
<feature type="domain" description="Tyrosine specific protein phosphatases" evidence="2">
    <location>
        <begin position="276"/>
        <end position="311"/>
    </location>
</feature>
<dbReference type="Proteomes" id="UP000626109">
    <property type="component" value="Unassembled WGS sequence"/>
</dbReference>
<dbReference type="PROSITE" id="PS00383">
    <property type="entry name" value="TYR_PHOSPHATASE_1"/>
    <property type="match status" value="1"/>
</dbReference>
<dbReference type="EMBL" id="CAJNNW010032839">
    <property type="protein sequence ID" value="CAE8715670.1"/>
    <property type="molecule type" value="Genomic_DNA"/>
</dbReference>
<evidence type="ECO:0000256" key="1">
    <source>
        <dbReference type="SAM" id="Phobius"/>
    </source>
</evidence>
<sequence length="504" mass="54997">MESSQFSLTWSASPSWLTRLATAPRSKVLRIAALVVGIIAVVGAGVCATIVLSCSASAGGKGKVTDIIGENGVSDDCSECDSRARYKARISFVPFEEALRLIAAKDPVCQLCFQKFAVLEKDASNKYSRQIYAPMFSERGEENIPFNELPEYSIGPGYWFWMPLQSGVFQDMDGQQIKGQLLTTRMPRSIDKDWPAKDPAGNYPGWLTDPAKKDPNPERQLFKTRVAFHGLRNVLALVADEEPPAANSSQLWEYYDALNLVVLRAPSHDFNVPGVDQFKKAVESISLALYSGHSTVVHCWGGSGRTGTFTIGVLKNLGIFDPVDWARAKGKSVYLDVVEQEKFISQMPFVATPLMYETSPALINSMLVAHLRNVGNKLVAGKLSKRELDDDTKAVLELVWAQPHPTALDAAVPSKWVADAKDVFMDSMSTVVPTVGPMTAKDRQNMPAGSGEIGAWPKADDNEARQATPVMVPGDFWSNTMGGDATVSVPAGSVHTYTLSDLWQ</sequence>
<dbReference type="Gene3D" id="3.90.190.10">
    <property type="entry name" value="Protein tyrosine phosphatase superfamily"/>
    <property type="match status" value="1"/>
</dbReference>
<dbReference type="InterPro" id="IPR016130">
    <property type="entry name" value="Tyr_Pase_AS"/>
</dbReference>
<dbReference type="PROSITE" id="PS50056">
    <property type="entry name" value="TYR_PHOSPHATASE_2"/>
    <property type="match status" value="1"/>
</dbReference>
<dbReference type="InterPro" id="IPR029021">
    <property type="entry name" value="Prot-tyrosine_phosphatase-like"/>
</dbReference>
<accession>A0A813L1K4</accession>
<proteinExistence type="predicted"/>
<organism evidence="3 4">
    <name type="scientific">Polarella glacialis</name>
    <name type="common">Dinoflagellate</name>
    <dbReference type="NCBI Taxonomy" id="89957"/>
    <lineage>
        <taxon>Eukaryota</taxon>
        <taxon>Sar</taxon>
        <taxon>Alveolata</taxon>
        <taxon>Dinophyceae</taxon>
        <taxon>Suessiales</taxon>
        <taxon>Suessiaceae</taxon>
        <taxon>Polarella</taxon>
    </lineage>
</organism>
<feature type="transmembrane region" description="Helical" evidence="1">
    <location>
        <begin position="28"/>
        <end position="52"/>
    </location>
</feature>
<evidence type="ECO:0000313" key="3">
    <source>
        <dbReference type="EMBL" id="CAE8715670.1"/>
    </source>
</evidence>
<reference evidence="3" key="1">
    <citation type="submission" date="2021-02" db="EMBL/GenBank/DDBJ databases">
        <authorList>
            <person name="Dougan E. K."/>
            <person name="Rhodes N."/>
            <person name="Thang M."/>
            <person name="Chan C."/>
        </authorList>
    </citation>
    <scope>NUCLEOTIDE SEQUENCE</scope>
</reference>
<comment type="caution">
    <text evidence="3">The sequence shown here is derived from an EMBL/GenBank/DDBJ whole genome shotgun (WGS) entry which is preliminary data.</text>
</comment>
<keyword evidence="1" id="KW-0472">Membrane</keyword>
<keyword evidence="1" id="KW-0812">Transmembrane</keyword>
<gene>
    <name evidence="3" type="ORF">PGLA2088_LOCUS38686</name>
</gene>
<evidence type="ECO:0000313" key="4">
    <source>
        <dbReference type="Proteomes" id="UP000626109"/>
    </source>
</evidence>